<keyword evidence="1" id="KW-0812">Transmembrane</keyword>
<dbReference type="Pfam" id="PF06796">
    <property type="entry name" value="NapE"/>
    <property type="match status" value="1"/>
</dbReference>
<accession>A0A2P7U0F8</accession>
<dbReference type="Proteomes" id="UP000241868">
    <property type="component" value="Unassembled WGS sequence"/>
</dbReference>
<evidence type="ECO:0000313" key="2">
    <source>
        <dbReference type="EMBL" id="PSJ80449.1"/>
    </source>
</evidence>
<sequence length="53" mass="6149">MDKQINLPVTAKSEWKRFLLLAFVALPVVALLLICTYGFIVWFGQILWWGLPK</sequence>
<comment type="caution">
    <text evidence="2">The sequence shown here is derived from an EMBL/GenBank/DDBJ whole genome shotgun (WGS) entry which is preliminary data.</text>
</comment>
<evidence type="ECO:0000256" key="1">
    <source>
        <dbReference type="SAM" id="Phobius"/>
    </source>
</evidence>
<keyword evidence="1" id="KW-1133">Transmembrane helix</keyword>
<protein>
    <recommendedName>
        <fullName evidence="4">Nitrate reductase</fullName>
    </recommendedName>
</protein>
<dbReference type="AlphaFoldDB" id="A0A2P7U0F8"/>
<dbReference type="EMBL" id="PXYY01000030">
    <property type="protein sequence ID" value="PSJ80449.1"/>
    <property type="molecule type" value="Genomic_DNA"/>
</dbReference>
<organism evidence="2 3">
    <name type="scientific">Neisseria iguanae</name>
    <dbReference type="NCBI Taxonomy" id="90242"/>
    <lineage>
        <taxon>Bacteria</taxon>
        <taxon>Pseudomonadati</taxon>
        <taxon>Pseudomonadota</taxon>
        <taxon>Betaproteobacteria</taxon>
        <taxon>Neisseriales</taxon>
        <taxon>Neisseriaceae</taxon>
        <taxon>Neisseria</taxon>
    </lineage>
</organism>
<keyword evidence="3" id="KW-1185">Reference proteome</keyword>
<proteinExistence type="predicted"/>
<feature type="transmembrane region" description="Helical" evidence="1">
    <location>
        <begin position="20"/>
        <end position="43"/>
    </location>
</feature>
<evidence type="ECO:0000313" key="3">
    <source>
        <dbReference type="Proteomes" id="UP000241868"/>
    </source>
</evidence>
<reference evidence="2 3" key="1">
    <citation type="submission" date="2018-03" db="EMBL/GenBank/DDBJ databases">
        <title>Neisseria weixii sp. nov., isolated from the intestinal contents of Tibetan Plateau pika (Ochotona curzoniae) in Yushu, Qinghai Province, China.</title>
        <authorList>
            <person name="Gui Z."/>
        </authorList>
    </citation>
    <scope>NUCLEOTIDE SEQUENCE [LARGE SCALE GENOMIC DNA]</scope>
    <source>
        <strain evidence="2 3">ATCC 51483</strain>
    </source>
</reference>
<name>A0A2P7U0F8_9NEIS</name>
<evidence type="ECO:0008006" key="4">
    <source>
        <dbReference type="Google" id="ProtNLM"/>
    </source>
</evidence>
<keyword evidence="1" id="KW-0472">Membrane</keyword>
<dbReference type="RefSeq" id="WP_106741406.1">
    <property type="nucleotide sequence ID" value="NZ_PXYY01000030.1"/>
</dbReference>
<gene>
    <name evidence="2" type="ORF">C7N83_06280</name>
</gene>
<dbReference type="InterPro" id="IPR010649">
    <property type="entry name" value="NapE_TorE"/>
</dbReference>